<dbReference type="RefSeq" id="WP_136640696.1">
    <property type="nucleotide sequence ID" value="NZ_QYRT01000004.1"/>
</dbReference>
<dbReference type="SUPFAM" id="SSF51569">
    <property type="entry name" value="Aldolase"/>
    <property type="match status" value="1"/>
</dbReference>
<proteinExistence type="inferred from homology"/>
<evidence type="ECO:0000256" key="2">
    <source>
        <dbReference type="ARBA" id="ARBA00023239"/>
    </source>
</evidence>
<dbReference type="GO" id="GO:0008840">
    <property type="term" value="F:4-hydroxy-tetrahydrodipicolinate synthase activity"/>
    <property type="evidence" value="ECO:0007669"/>
    <property type="project" value="TreeGrafter"/>
</dbReference>
<keyword evidence="3" id="KW-0704">Schiff base</keyword>
<dbReference type="CDD" id="cd00408">
    <property type="entry name" value="DHDPS-like"/>
    <property type="match status" value="1"/>
</dbReference>
<evidence type="ECO:0000256" key="4">
    <source>
        <dbReference type="PIRNR" id="PIRNR001365"/>
    </source>
</evidence>
<dbReference type="OrthoDB" id="3175637at2"/>
<dbReference type="EMBL" id="QYRT01000004">
    <property type="protein sequence ID" value="TIH40062.1"/>
    <property type="molecule type" value="Genomic_DNA"/>
</dbReference>
<dbReference type="AlphaFoldDB" id="A0A4T2C8U4"/>
<keyword evidence="2 4" id="KW-0456">Lyase</keyword>
<protein>
    <submittedName>
        <fullName evidence="7">Dihydrodipicolinate synthase family protein</fullName>
    </submittedName>
</protein>
<organism evidence="7 8">
    <name type="scientific">Subtercola vilae</name>
    <dbReference type="NCBI Taxonomy" id="2056433"/>
    <lineage>
        <taxon>Bacteria</taxon>
        <taxon>Bacillati</taxon>
        <taxon>Actinomycetota</taxon>
        <taxon>Actinomycetes</taxon>
        <taxon>Micrococcales</taxon>
        <taxon>Microbacteriaceae</taxon>
        <taxon>Subtercola</taxon>
    </lineage>
</organism>
<dbReference type="PIRSF" id="PIRSF001365">
    <property type="entry name" value="DHDPS"/>
    <property type="match status" value="1"/>
</dbReference>
<feature type="active site" description="Schiff-base intermediate with substrate" evidence="5">
    <location>
        <position position="165"/>
    </location>
</feature>
<dbReference type="InterPro" id="IPR002220">
    <property type="entry name" value="DapA-like"/>
</dbReference>
<evidence type="ECO:0000256" key="6">
    <source>
        <dbReference type="PIRSR" id="PIRSR001365-2"/>
    </source>
</evidence>
<dbReference type="Pfam" id="PF00701">
    <property type="entry name" value="DHDPS"/>
    <property type="match status" value="1"/>
</dbReference>
<evidence type="ECO:0000256" key="1">
    <source>
        <dbReference type="ARBA" id="ARBA00007592"/>
    </source>
</evidence>
<comment type="similarity">
    <text evidence="1 4">Belongs to the DapA family.</text>
</comment>
<dbReference type="PANTHER" id="PTHR12128:SF66">
    <property type="entry name" value="4-HYDROXY-2-OXOGLUTARATE ALDOLASE, MITOCHONDRIAL"/>
    <property type="match status" value="1"/>
</dbReference>
<feature type="active site" description="Proton donor/acceptor" evidence="5">
    <location>
        <position position="137"/>
    </location>
</feature>
<accession>A0A4T2C8U4</accession>
<dbReference type="InterPro" id="IPR020625">
    <property type="entry name" value="Schiff_base-form_aldolases_AS"/>
</dbReference>
<gene>
    <name evidence="7" type="ORF">D4765_02735</name>
</gene>
<dbReference type="InterPro" id="IPR013785">
    <property type="entry name" value="Aldolase_TIM"/>
</dbReference>
<feature type="binding site" evidence="6">
    <location>
        <position position="210"/>
    </location>
    <ligand>
        <name>pyruvate</name>
        <dbReference type="ChEBI" id="CHEBI:15361"/>
    </ligand>
</feature>
<name>A0A4T2C8U4_9MICO</name>
<evidence type="ECO:0000313" key="7">
    <source>
        <dbReference type="EMBL" id="TIH40062.1"/>
    </source>
</evidence>
<dbReference type="PRINTS" id="PR00146">
    <property type="entry name" value="DHPICSNTHASE"/>
</dbReference>
<dbReference type="Gene3D" id="3.20.20.70">
    <property type="entry name" value="Aldolase class I"/>
    <property type="match status" value="1"/>
</dbReference>
<dbReference type="GO" id="GO:0044281">
    <property type="term" value="P:small molecule metabolic process"/>
    <property type="evidence" value="ECO:0007669"/>
    <property type="project" value="UniProtKB-ARBA"/>
</dbReference>
<reference evidence="7 8" key="1">
    <citation type="journal article" date="2019" name="Microorganisms">
        <title>Systematic Affiliation and Genome Analysis of Subtercola vilae DB165(T) with Particular Emphasis on Cold Adaptation of an Isolate from a High-Altitude Cold Volcano Lake.</title>
        <authorList>
            <person name="Villalobos A.S."/>
            <person name="Wiese J."/>
            <person name="Imhoff J.F."/>
            <person name="Dorador C."/>
            <person name="Keller A."/>
            <person name="Hentschel U."/>
        </authorList>
    </citation>
    <scope>NUCLEOTIDE SEQUENCE [LARGE SCALE GENOMIC DNA]</scope>
    <source>
        <strain evidence="7 8">DB165</strain>
    </source>
</reference>
<dbReference type="Proteomes" id="UP000306192">
    <property type="component" value="Unassembled WGS sequence"/>
</dbReference>
<evidence type="ECO:0000256" key="5">
    <source>
        <dbReference type="PIRSR" id="PIRSR001365-1"/>
    </source>
</evidence>
<evidence type="ECO:0000256" key="3">
    <source>
        <dbReference type="ARBA" id="ARBA00023270"/>
    </source>
</evidence>
<keyword evidence="8" id="KW-1185">Reference proteome</keyword>
<evidence type="ECO:0000313" key="8">
    <source>
        <dbReference type="Proteomes" id="UP000306192"/>
    </source>
</evidence>
<comment type="caution">
    <text evidence="7">The sequence shown here is derived from an EMBL/GenBank/DDBJ whole genome shotgun (WGS) entry which is preliminary data.</text>
</comment>
<dbReference type="SMART" id="SM01130">
    <property type="entry name" value="DHDPS"/>
    <property type="match status" value="1"/>
</dbReference>
<sequence length="308" mass="32408">MSEPRFHGVIPPVVTPRTADGALDLPGLGSVIEHLLAGGVHGLFVLGSSGEVAFLTDAERVSVIEESARVTAGRVPLIVGVNEMTPARVIEQVRLAEQAGADAIVATAPFYTLPSTAEIETHFRLIAGATALPLFAYDVPVRVHNKLTVDMLVRLGAEGILAGVKDSSGDDVAFRRLVNANRAAGEPLVLFTGHEVVADGALLWGAHGVVPGLGNIDPRRYVEMYEAAVDGDWARARSLQDELCALFEIVFQAQGVSGEAAGIGAFKVALARLGVISSARMSQPVAELDESTVERIHAIVDRSGLLVT</sequence>
<dbReference type="PROSITE" id="PS00666">
    <property type="entry name" value="DHDPS_2"/>
    <property type="match status" value="1"/>
</dbReference>
<dbReference type="PANTHER" id="PTHR12128">
    <property type="entry name" value="DIHYDRODIPICOLINATE SYNTHASE"/>
    <property type="match status" value="1"/>
</dbReference>